<keyword evidence="2" id="KW-0819">tRNA processing</keyword>
<keyword evidence="3" id="KW-0413">Isomerase</keyword>
<dbReference type="InterPro" id="IPR020097">
    <property type="entry name" value="PsdUridine_synth_TruA_a/b_dom"/>
</dbReference>
<evidence type="ECO:0000256" key="3">
    <source>
        <dbReference type="ARBA" id="ARBA00023235"/>
    </source>
</evidence>
<organism evidence="5 6">
    <name type="scientific">Sanghuangporus baumii</name>
    <name type="common">Phellinus baumii</name>
    <dbReference type="NCBI Taxonomy" id="108892"/>
    <lineage>
        <taxon>Eukaryota</taxon>
        <taxon>Fungi</taxon>
        <taxon>Dikarya</taxon>
        <taxon>Basidiomycota</taxon>
        <taxon>Agaricomycotina</taxon>
        <taxon>Agaricomycetes</taxon>
        <taxon>Hymenochaetales</taxon>
        <taxon>Hymenochaetaceae</taxon>
        <taxon>Sanghuangporus</taxon>
    </lineage>
</organism>
<comment type="similarity">
    <text evidence="1">Belongs to the tRNA pseudouridine synthase TruA family.</text>
</comment>
<dbReference type="GO" id="GO:0005634">
    <property type="term" value="C:nucleus"/>
    <property type="evidence" value="ECO:0007669"/>
    <property type="project" value="TreeGrafter"/>
</dbReference>
<dbReference type="EMBL" id="LNZH02000205">
    <property type="protein sequence ID" value="OCB85986.1"/>
    <property type="molecule type" value="Genomic_DNA"/>
</dbReference>
<comment type="caution">
    <text evidence="5">The sequence shown here is derived from an EMBL/GenBank/DDBJ whole genome shotgun (WGS) entry which is preliminary data.</text>
</comment>
<dbReference type="GO" id="GO:0003723">
    <property type="term" value="F:RNA binding"/>
    <property type="evidence" value="ECO:0007669"/>
    <property type="project" value="InterPro"/>
</dbReference>
<reference evidence="5" key="1">
    <citation type="submission" date="2016-06" db="EMBL/GenBank/DDBJ databases">
        <title>Draft Genome sequence of the fungus Inonotus baumii.</title>
        <authorList>
            <person name="Zhu H."/>
            <person name="Lin W."/>
        </authorList>
    </citation>
    <scope>NUCLEOTIDE SEQUENCE</scope>
    <source>
        <strain evidence="5">821</strain>
    </source>
</reference>
<name>A0A9Q5HU48_SANBA</name>
<dbReference type="GO" id="GO:0009982">
    <property type="term" value="F:pseudouridine synthase activity"/>
    <property type="evidence" value="ECO:0007669"/>
    <property type="project" value="InterPro"/>
</dbReference>
<dbReference type="InterPro" id="IPR001406">
    <property type="entry name" value="PsdUridine_synth_TruA"/>
</dbReference>
<dbReference type="InterPro" id="IPR020095">
    <property type="entry name" value="PsdUridine_synth_TruA_C"/>
</dbReference>
<dbReference type="GO" id="GO:0005737">
    <property type="term" value="C:cytoplasm"/>
    <property type="evidence" value="ECO:0007669"/>
    <property type="project" value="TreeGrafter"/>
</dbReference>
<dbReference type="InterPro" id="IPR020094">
    <property type="entry name" value="TruA/RsuA/RluB/E/F_N"/>
</dbReference>
<dbReference type="PANTHER" id="PTHR11142:SF5">
    <property type="entry name" value="TRNA PSEUDOURIDINE(38_39) SYNTHASE"/>
    <property type="match status" value="1"/>
</dbReference>
<proteinExistence type="inferred from homology"/>
<dbReference type="Gene3D" id="3.30.70.580">
    <property type="entry name" value="Pseudouridine synthase I, catalytic domain, N-terminal subdomain"/>
    <property type="match status" value="1"/>
</dbReference>
<evidence type="ECO:0000313" key="5">
    <source>
        <dbReference type="EMBL" id="OCB85986.1"/>
    </source>
</evidence>
<evidence type="ECO:0000259" key="4">
    <source>
        <dbReference type="Pfam" id="PF01416"/>
    </source>
</evidence>
<dbReference type="Proteomes" id="UP000757232">
    <property type="component" value="Unassembled WGS sequence"/>
</dbReference>
<feature type="domain" description="Pseudouridine synthase I TruA alpha/beta" evidence="4">
    <location>
        <begin position="254"/>
        <end position="388"/>
    </location>
</feature>
<dbReference type="GO" id="GO:0031119">
    <property type="term" value="P:tRNA pseudouridine synthesis"/>
    <property type="evidence" value="ECO:0007669"/>
    <property type="project" value="TreeGrafter"/>
</dbReference>
<dbReference type="OrthoDB" id="25767at2759"/>
<protein>
    <submittedName>
        <fullName evidence="5">tRNA pseudouridine synthase</fullName>
    </submittedName>
</protein>
<accession>A0A9Q5HU48</accession>
<dbReference type="Pfam" id="PF01416">
    <property type="entry name" value="PseudoU_synth_1"/>
    <property type="match status" value="1"/>
</dbReference>
<evidence type="ECO:0000256" key="1">
    <source>
        <dbReference type="ARBA" id="ARBA00009375"/>
    </source>
</evidence>
<dbReference type="InterPro" id="IPR020103">
    <property type="entry name" value="PsdUridine_synth_cat_dom_sf"/>
</dbReference>
<dbReference type="Gene3D" id="3.30.70.660">
    <property type="entry name" value="Pseudouridine synthase I, catalytic domain, C-terminal subdomain"/>
    <property type="match status" value="1"/>
</dbReference>
<dbReference type="SUPFAM" id="SSF55120">
    <property type="entry name" value="Pseudouridine synthase"/>
    <property type="match status" value="1"/>
</dbReference>
<dbReference type="AlphaFoldDB" id="A0A9Q5HU48"/>
<dbReference type="PANTHER" id="PTHR11142">
    <property type="entry name" value="PSEUDOURIDYLATE SYNTHASE"/>
    <property type="match status" value="1"/>
</dbReference>
<keyword evidence="6" id="KW-1185">Reference proteome</keyword>
<sequence>MSSPQYETWPREELIARLRHLDATLASVDSHSRIVLPRRAEARRPRKFDISSYPRRKIALKFCYSGWEYNGLVFQSDKTRRPTVEGTLYNALSECKLIDGAAGPQACGWERCGRTDVGVSSASQVISLWVRSNIGQGETPSHIEGATKSSVDVVENVQKITDSDFPAPDPDSELPQLDASEIETAPPAPVLADDGQKQELRYVTIINRVLPPSIRILAWSPVSTSFSSRFSCLHRHYKYFFSPNGLDLDAMRDAAARLVGEHDFRNLCKLDAAKQITNFRRRIIRTNIRPASILGDDVVTSNQPHMCVLDLVGTAFLYNQVRHIMAILFLVGAGLEPPSVVTALLNADPERPEPPFREGEAPPELVTCKPEYQIADPLPLVLWECSYDEKDVKWQTDADGSENGGDAEVYTLYNQLSAIHARSLIHSTLDATFLKAASNFHPPPHNPFPIHPSSRDEYLRENSSMTLNVPLGGGMTHRAAARTYIPLLRRNRFAHVDIVNERWRKGKGERRAARRAEKLDADDE</sequence>
<evidence type="ECO:0000313" key="6">
    <source>
        <dbReference type="Proteomes" id="UP000757232"/>
    </source>
</evidence>
<gene>
    <name evidence="5" type="ORF">A7U60_g6881</name>
</gene>
<evidence type="ECO:0000256" key="2">
    <source>
        <dbReference type="ARBA" id="ARBA00022694"/>
    </source>
</evidence>
<dbReference type="GO" id="GO:1990481">
    <property type="term" value="P:mRNA pseudouridine synthesis"/>
    <property type="evidence" value="ECO:0007669"/>
    <property type="project" value="TreeGrafter"/>
</dbReference>